<protein>
    <submittedName>
        <fullName evidence="2">Uncharacterized protein</fullName>
    </submittedName>
</protein>
<dbReference type="AlphaFoldDB" id="A0A392QCS9"/>
<keyword evidence="3" id="KW-1185">Reference proteome</keyword>
<reference evidence="2 3" key="1">
    <citation type="journal article" date="2018" name="Front. Plant Sci.">
        <title>Red Clover (Trifolium pratense) and Zigzag Clover (T. medium) - A Picture of Genomic Similarities and Differences.</title>
        <authorList>
            <person name="Dluhosova J."/>
            <person name="Istvanek J."/>
            <person name="Nedelnik J."/>
            <person name="Repkova J."/>
        </authorList>
    </citation>
    <scope>NUCLEOTIDE SEQUENCE [LARGE SCALE GENOMIC DNA]</scope>
    <source>
        <strain evidence="3">cv. 10/8</strain>
        <tissue evidence="2">Leaf</tissue>
    </source>
</reference>
<feature type="region of interest" description="Disordered" evidence="1">
    <location>
        <begin position="1"/>
        <end position="50"/>
    </location>
</feature>
<accession>A0A392QCS9</accession>
<dbReference type="EMBL" id="LXQA010126278">
    <property type="protein sequence ID" value="MCI21682.1"/>
    <property type="molecule type" value="Genomic_DNA"/>
</dbReference>
<comment type="caution">
    <text evidence="2">The sequence shown here is derived from an EMBL/GenBank/DDBJ whole genome shotgun (WGS) entry which is preliminary data.</text>
</comment>
<organism evidence="2 3">
    <name type="scientific">Trifolium medium</name>
    <dbReference type="NCBI Taxonomy" id="97028"/>
    <lineage>
        <taxon>Eukaryota</taxon>
        <taxon>Viridiplantae</taxon>
        <taxon>Streptophyta</taxon>
        <taxon>Embryophyta</taxon>
        <taxon>Tracheophyta</taxon>
        <taxon>Spermatophyta</taxon>
        <taxon>Magnoliopsida</taxon>
        <taxon>eudicotyledons</taxon>
        <taxon>Gunneridae</taxon>
        <taxon>Pentapetalae</taxon>
        <taxon>rosids</taxon>
        <taxon>fabids</taxon>
        <taxon>Fabales</taxon>
        <taxon>Fabaceae</taxon>
        <taxon>Papilionoideae</taxon>
        <taxon>50 kb inversion clade</taxon>
        <taxon>NPAAA clade</taxon>
        <taxon>Hologalegina</taxon>
        <taxon>IRL clade</taxon>
        <taxon>Trifolieae</taxon>
        <taxon>Trifolium</taxon>
    </lineage>
</organism>
<evidence type="ECO:0000313" key="3">
    <source>
        <dbReference type="Proteomes" id="UP000265520"/>
    </source>
</evidence>
<proteinExistence type="predicted"/>
<feature type="non-terminal residue" evidence="2">
    <location>
        <position position="83"/>
    </location>
</feature>
<sequence>MSNVTRPPDRENAPPPSSSPHTQRVGNMAQEGGEEFLDVDDQGVTGSYDSDMDVVQETPESVQGAASTSFFRYCKQYVMTWHP</sequence>
<feature type="compositionally biased region" description="Acidic residues" evidence="1">
    <location>
        <begin position="32"/>
        <end position="41"/>
    </location>
</feature>
<dbReference type="Proteomes" id="UP000265520">
    <property type="component" value="Unassembled WGS sequence"/>
</dbReference>
<evidence type="ECO:0000256" key="1">
    <source>
        <dbReference type="SAM" id="MobiDB-lite"/>
    </source>
</evidence>
<evidence type="ECO:0000313" key="2">
    <source>
        <dbReference type="EMBL" id="MCI21682.1"/>
    </source>
</evidence>
<name>A0A392QCS9_9FABA</name>